<dbReference type="EMBL" id="CAJNJA010005325">
    <property type="protein sequence ID" value="CAE7188259.1"/>
    <property type="molecule type" value="Genomic_DNA"/>
</dbReference>
<evidence type="ECO:0000313" key="2">
    <source>
        <dbReference type="EMBL" id="CAE7188259.1"/>
    </source>
</evidence>
<dbReference type="Pfam" id="PF06974">
    <property type="entry name" value="WS_DGAT_C"/>
    <property type="match status" value="1"/>
</dbReference>
<name>A0A812J322_9DINO</name>
<dbReference type="AlphaFoldDB" id="A0A812J322"/>
<evidence type="ECO:0000313" key="3">
    <source>
        <dbReference type="Proteomes" id="UP000601435"/>
    </source>
</evidence>
<accession>A0A812J322</accession>
<dbReference type="PANTHER" id="PTHR31650">
    <property type="entry name" value="O-ACYLTRANSFERASE (WSD1-LIKE) FAMILY PROTEIN"/>
    <property type="match status" value="1"/>
</dbReference>
<dbReference type="GO" id="GO:0005886">
    <property type="term" value="C:plasma membrane"/>
    <property type="evidence" value="ECO:0007669"/>
    <property type="project" value="TreeGrafter"/>
</dbReference>
<gene>
    <name evidence="2" type="primary">tgs4</name>
    <name evidence="2" type="ORF">SNEC2469_LOCUS998</name>
</gene>
<dbReference type="Proteomes" id="UP000601435">
    <property type="component" value="Unassembled WGS sequence"/>
</dbReference>
<feature type="non-terminal residue" evidence="2">
    <location>
        <position position="1"/>
    </location>
</feature>
<sequence>WVRRHEQMDRAYHFLEEELGDESSVEDFAMKTHLQGLPTDHPRWRVIRISTPPSVQSALLVHCHHSLGDGLGMLFAMSPLLGVPGGNPLATVPLPRVMLPEFARPPPGESPESPKTPLVRKSRCNPFACLWGAFKGIGSFFRGFFLMGLVGHDTELSINEPLQKRSPFLPFSGKRQLTRFPIVPLSLIKKARENHGCTLNDIVMAAITGALRKYCLEVQKDEKLQSGEQVQFKSMVMLAMPRECSASDPSIALRNKMLFTSVSLPLSENSQSARVRKTVEGLNGLKNAAYMCGVRLFTDLVASIAPRSVLNKATGETWSKHTILVTNVPCTSVPLTFPAEDGQTLQGLSLVIANVMSQVSVISYNGSLYATFVADPDLIREAKKLGELWISEIKELAGQ</sequence>
<dbReference type="PANTHER" id="PTHR31650:SF1">
    <property type="entry name" value="WAX ESTER SYNTHASE_DIACYLGLYCEROL ACYLTRANSFERASE 4-RELATED"/>
    <property type="match status" value="1"/>
</dbReference>
<keyword evidence="3" id="KW-1185">Reference proteome</keyword>
<feature type="non-terminal residue" evidence="2">
    <location>
        <position position="399"/>
    </location>
</feature>
<evidence type="ECO:0000259" key="1">
    <source>
        <dbReference type="Pfam" id="PF06974"/>
    </source>
</evidence>
<dbReference type="GO" id="GO:0008374">
    <property type="term" value="F:O-acyltransferase activity"/>
    <property type="evidence" value="ECO:0007669"/>
    <property type="project" value="InterPro"/>
</dbReference>
<dbReference type="InterPro" id="IPR009721">
    <property type="entry name" value="O-acyltransferase_WSD1_C"/>
</dbReference>
<protein>
    <submittedName>
        <fullName evidence="2">Tgs4 protein</fullName>
    </submittedName>
</protein>
<reference evidence="2" key="1">
    <citation type="submission" date="2021-02" db="EMBL/GenBank/DDBJ databases">
        <authorList>
            <person name="Dougan E. K."/>
            <person name="Rhodes N."/>
            <person name="Thang M."/>
            <person name="Chan C."/>
        </authorList>
    </citation>
    <scope>NUCLEOTIDE SEQUENCE</scope>
</reference>
<dbReference type="GO" id="GO:0019432">
    <property type="term" value="P:triglyceride biosynthetic process"/>
    <property type="evidence" value="ECO:0007669"/>
    <property type="project" value="TreeGrafter"/>
</dbReference>
<comment type="caution">
    <text evidence="2">The sequence shown here is derived from an EMBL/GenBank/DDBJ whole genome shotgun (WGS) entry which is preliminary data.</text>
</comment>
<dbReference type="InterPro" id="IPR045034">
    <property type="entry name" value="O-acyltransferase_WSD1-like"/>
</dbReference>
<dbReference type="OrthoDB" id="619536at2759"/>
<proteinExistence type="predicted"/>
<feature type="domain" description="O-acyltransferase WSD1 C-terminal" evidence="1">
    <location>
        <begin position="255"/>
        <end position="396"/>
    </location>
</feature>
<organism evidence="2 3">
    <name type="scientific">Symbiodinium necroappetens</name>
    <dbReference type="NCBI Taxonomy" id="1628268"/>
    <lineage>
        <taxon>Eukaryota</taxon>
        <taxon>Sar</taxon>
        <taxon>Alveolata</taxon>
        <taxon>Dinophyceae</taxon>
        <taxon>Suessiales</taxon>
        <taxon>Symbiodiniaceae</taxon>
        <taxon>Symbiodinium</taxon>
    </lineage>
</organism>